<feature type="compositionally biased region" description="Low complexity" evidence="1">
    <location>
        <begin position="166"/>
        <end position="184"/>
    </location>
</feature>
<sequence>MSTEPEPATEDTADAVDTGPETPGTVGEAWAAAQAGPSADPAVGRTAEPEDDVAAGESGGGTPGSEAAEPADGEGPVGAREGGEGAGAQVSEGEAELAAQRVERERIERRRAERQGPVDAGGKLSGTAADLLAAVRAVESGAKPAAAVFGAPEPARRPAPEPVRQPRPASAAPSPEPVAGPAAETVQAARRVLAEGGAPEALAPGIAALLGEGAQEALRADPWQLLRVAGVRPDQADGFARALLGAECGPDDERRGRAVTVWLLEQAALAGHTALELPRLTATLAQRGVPDPEAAVQSTLAEGEALAFQDALEETGARPADAAGGAGGADGSGDGEESEERPVRVLIGLERYALAEESLADGLARLVNSAPQQDGSAADWEQAAASAQGSTAELIRAVAGHGLVLHTGGEASLAEPAALLHAAHALGLRAWAAAPGPLGRDRFAALLGDPPSAPSSAPVPAPPSPGAVTVAGLLTGAEGPGRDADGALDLDLLVVLDAPQLDVEAGALLAESLPDGARLVLAGDPAVLWSAGPGRVFADLLAARACPQIASRRPDPGPLGELVSGVGIGELGQVEAPGKEVVIVPVRDAGEAVHRTVQLVADSVPRAIGVPAEETQVITPGHGGAAGTRALNAALKERLNPGPGRFGGFDPGDRVVHSPAPGRTRPGLVVKADADGLHLSCAGEAVVVPRDRVEGSVRHGWALTAHQALGGRWPAVVVVLPGDAAQALSRPWVYTAFGRAARHLSVVHGVEQALPRAVAEVPAKPRTTRLSVLLAPQVPVSG</sequence>
<dbReference type="InterPro" id="IPR027417">
    <property type="entry name" value="P-loop_NTPase"/>
</dbReference>
<accession>A0ABV9X212</accession>
<dbReference type="Pfam" id="PF14490">
    <property type="entry name" value="HHH_RecD2"/>
    <property type="match status" value="1"/>
</dbReference>
<dbReference type="InterPro" id="IPR029493">
    <property type="entry name" value="RecD2-like_HHH"/>
</dbReference>
<keyword evidence="5" id="KW-1185">Reference proteome</keyword>
<feature type="region of interest" description="Disordered" evidence="1">
    <location>
        <begin position="145"/>
        <end position="184"/>
    </location>
</feature>
<proteinExistence type="predicted"/>
<dbReference type="InterPro" id="IPR027785">
    <property type="entry name" value="UvrD-like_helicase_C"/>
</dbReference>
<evidence type="ECO:0000313" key="5">
    <source>
        <dbReference type="Proteomes" id="UP001595855"/>
    </source>
</evidence>
<gene>
    <name evidence="4" type="ORF">ACFPRC_28790</name>
</gene>
<evidence type="ECO:0000259" key="2">
    <source>
        <dbReference type="Pfam" id="PF13538"/>
    </source>
</evidence>
<evidence type="ECO:0000313" key="4">
    <source>
        <dbReference type="EMBL" id="MFC5018848.1"/>
    </source>
</evidence>
<protein>
    <submittedName>
        <fullName evidence="4">Helix-hairpin-helix domain-containing protein</fullName>
    </submittedName>
</protein>
<dbReference type="SUPFAM" id="SSF52540">
    <property type="entry name" value="P-loop containing nucleoside triphosphate hydrolases"/>
    <property type="match status" value="1"/>
</dbReference>
<dbReference type="EMBL" id="JBHSJO010000001">
    <property type="protein sequence ID" value="MFC5018848.1"/>
    <property type="molecule type" value="Genomic_DNA"/>
</dbReference>
<dbReference type="CDD" id="cd18809">
    <property type="entry name" value="SF1_C_RecD"/>
    <property type="match status" value="1"/>
</dbReference>
<dbReference type="Gene3D" id="3.40.50.300">
    <property type="entry name" value="P-loop containing nucleotide triphosphate hydrolases"/>
    <property type="match status" value="2"/>
</dbReference>
<dbReference type="Proteomes" id="UP001595855">
    <property type="component" value="Unassembled WGS sequence"/>
</dbReference>
<feature type="domain" description="ATP-dependent RecD2 DNA helicase-like helix-hairpin-helix" evidence="3">
    <location>
        <begin position="187"/>
        <end position="273"/>
    </location>
</feature>
<feature type="compositionally biased region" description="Basic and acidic residues" evidence="1">
    <location>
        <begin position="101"/>
        <end position="116"/>
    </location>
</feature>
<evidence type="ECO:0000256" key="1">
    <source>
        <dbReference type="SAM" id="MobiDB-lite"/>
    </source>
</evidence>
<feature type="region of interest" description="Disordered" evidence="1">
    <location>
        <begin position="1"/>
        <end position="125"/>
    </location>
</feature>
<reference evidence="5" key="1">
    <citation type="journal article" date="2019" name="Int. J. Syst. Evol. Microbiol.">
        <title>The Global Catalogue of Microorganisms (GCM) 10K type strain sequencing project: providing services to taxonomists for standard genome sequencing and annotation.</title>
        <authorList>
            <consortium name="The Broad Institute Genomics Platform"/>
            <consortium name="The Broad Institute Genome Sequencing Center for Infectious Disease"/>
            <person name="Wu L."/>
            <person name="Ma J."/>
        </authorList>
    </citation>
    <scope>NUCLEOTIDE SEQUENCE [LARGE SCALE GENOMIC DNA]</scope>
    <source>
        <strain evidence="5">CGMCC 4.1542</strain>
    </source>
</reference>
<feature type="domain" description="UvrD-like helicase C-terminal" evidence="2">
    <location>
        <begin position="699"/>
        <end position="747"/>
    </location>
</feature>
<dbReference type="Pfam" id="PF13538">
    <property type="entry name" value="UvrD_C_2"/>
    <property type="match status" value="1"/>
</dbReference>
<dbReference type="RefSeq" id="WP_344503554.1">
    <property type="nucleotide sequence ID" value="NZ_BAAATN010000006.1"/>
</dbReference>
<organism evidence="4 5">
    <name type="scientific">Streptomyces lienomycini</name>
    <dbReference type="NCBI Taxonomy" id="284035"/>
    <lineage>
        <taxon>Bacteria</taxon>
        <taxon>Bacillati</taxon>
        <taxon>Actinomycetota</taxon>
        <taxon>Actinomycetes</taxon>
        <taxon>Kitasatosporales</taxon>
        <taxon>Streptomycetaceae</taxon>
        <taxon>Streptomyces</taxon>
    </lineage>
</organism>
<name>A0ABV9X212_9ACTN</name>
<comment type="caution">
    <text evidence="4">The sequence shown here is derived from an EMBL/GenBank/DDBJ whole genome shotgun (WGS) entry which is preliminary data.</text>
</comment>
<feature type="region of interest" description="Disordered" evidence="1">
    <location>
        <begin position="318"/>
        <end position="341"/>
    </location>
</feature>
<feature type="compositionally biased region" description="Low complexity" evidence="1">
    <location>
        <begin position="29"/>
        <end position="42"/>
    </location>
</feature>
<evidence type="ECO:0000259" key="3">
    <source>
        <dbReference type="Pfam" id="PF14490"/>
    </source>
</evidence>